<feature type="compositionally biased region" description="Gly residues" evidence="1">
    <location>
        <begin position="144"/>
        <end position="158"/>
    </location>
</feature>
<feature type="compositionally biased region" description="Polar residues" evidence="1">
    <location>
        <begin position="125"/>
        <end position="137"/>
    </location>
</feature>
<evidence type="ECO:0000313" key="3">
    <source>
        <dbReference type="Proteomes" id="UP001279410"/>
    </source>
</evidence>
<accession>A0AAD3MAI2</accession>
<proteinExistence type="predicted"/>
<dbReference type="AlphaFoldDB" id="A0AAD3MAI2"/>
<evidence type="ECO:0000313" key="2">
    <source>
        <dbReference type="EMBL" id="GLD50201.1"/>
    </source>
</evidence>
<protein>
    <submittedName>
        <fullName evidence="2">Transducin-like enhancer protein 2a isoform X1</fullName>
    </submittedName>
</protein>
<sequence>MFGGGGHHHDNTVALSSCHSSPTLGRGVILNPIQKPREIGESYYTSSAVRCGVGDITQNKGVLEARNERAETSFAITFETGPNASLRPTIVYRLLVFLDEAFRPEREKEEGQKSHTGDAQVGGYNVSSKPTTGTSAATPWVIGLSGGSRGSSSRGGIGDSPVTETYLPRNFGPH</sequence>
<dbReference type="EMBL" id="BRZM01003569">
    <property type="protein sequence ID" value="GLD50201.1"/>
    <property type="molecule type" value="Genomic_DNA"/>
</dbReference>
<comment type="caution">
    <text evidence="2">The sequence shown here is derived from an EMBL/GenBank/DDBJ whole genome shotgun (WGS) entry which is preliminary data.</text>
</comment>
<name>A0AAD3MAI2_LATJO</name>
<feature type="region of interest" description="Disordered" evidence="1">
    <location>
        <begin position="105"/>
        <end position="174"/>
    </location>
</feature>
<reference evidence="2" key="1">
    <citation type="submission" date="2022-08" db="EMBL/GenBank/DDBJ databases">
        <title>Genome sequencing of akame (Lates japonicus).</title>
        <authorList>
            <person name="Hashiguchi Y."/>
            <person name="Takahashi H."/>
        </authorList>
    </citation>
    <scope>NUCLEOTIDE SEQUENCE</scope>
    <source>
        <strain evidence="2">Kochi</strain>
    </source>
</reference>
<dbReference type="Proteomes" id="UP001279410">
    <property type="component" value="Unassembled WGS sequence"/>
</dbReference>
<organism evidence="2 3">
    <name type="scientific">Lates japonicus</name>
    <name type="common">Japanese lates</name>
    <dbReference type="NCBI Taxonomy" id="270547"/>
    <lineage>
        <taxon>Eukaryota</taxon>
        <taxon>Metazoa</taxon>
        <taxon>Chordata</taxon>
        <taxon>Craniata</taxon>
        <taxon>Vertebrata</taxon>
        <taxon>Euteleostomi</taxon>
        <taxon>Actinopterygii</taxon>
        <taxon>Neopterygii</taxon>
        <taxon>Teleostei</taxon>
        <taxon>Neoteleostei</taxon>
        <taxon>Acanthomorphata</taxon>
        <taxon>Carangaria</taxon>
        <taxon>Carangaria incertae sedis</taxon>
        <taxon>Centropomidae</taxon>
        <taxon>Lates</taxon>
    </lineage>
</organism>
<feature type="compositionally biased region" description="Basic and acidic residues" evidence="1">
    <location>
        <begin position="105"/>
        <end position="116"/>
    </location>
</feature>
<keyword evidence="3" id="KW-1185">Reference proteome</keyword>
<evidence type="ECO:0000256" key="1">
    <source>
        <dbReference type="SAM" id="MobiDB-lite"/>
    </source>
</evidence>
<gene>
    <name evidence="2" type="ORF">AKAME5_002784200</name>
</gene>